<evidence type="ECO:0008006" key="3">
    <source>
        <dbReference type="Google" id="ProtNLM"/>
    </source>
</evidence>
<keyword evidence="1" id="KW-0812">Transmembrane</keyword>
<accession>X1ERK8</accession>
<feature type="transmembrane region" description="Helical" evidence="1">
    <location>
        <begin position="6"/>
        <end position="29"/>
    </location>
</feature>
<dbReference type="EMBL" id="BARU01008043">
    <property type="protein sequence ID" value="GAH36001.1"/>
    <property type="molecule type" value="Genomic_DNA"/>
</dbReference>
<dbReference type="AlphaFoldDB" id="X1ERK8"/>
<feature type="transmembrane region" description="Helical" evidence="1">
    <location>
        <begin position="149"/>
        <end position="173"/>
    </location>
</feature>
<comment type="caution">
    <text evidence="2">The sequence shown here is derived from an EMBL/GenBank/DDBJ whole genome shotgun (WGS) entry which is preliminary data.</text>
</comment>
<keyword evidence="1" id="KW-0472">Membrane</keyword>
<feature type="transmembrane region" description="Helical" evidence="1">
    <location>
        <begin position="80"/>
        <end position="101"/>
    </location>
</feature>
<protein>
    <recommendedName>
        <fullName evidence="3">ABC-2 type transporter domain-containing protein</fullName>
    </recommendedName>
</protein>
<evidence type="ECO:0000313" key="2">
    <source>
        <dbReference type="EMBL" id="GAH36001.1"/>
    </source>
</evidence>
<keyword evidence="1" id="KW-1133">Transmembrane helix</keyword>
<feature type="transmembrane region" description="Helical" evidence="1">
    <location>
        <begin position="122"/>
        <end position="143"/>
    </location>
</feature>
<reference evidence="2" key="1">
    <citation type="journal article" date="2014" name="Front. Microbiol.">
        <title>High frequency of phylogenetically diverse reductive dehalogenase-homologous genes in deep subseafloor sedimentary metagenomes.</title>
        <authorList>
            <person name="Kawai M."/>
            <person name="Futagami T."/>
            <person name="Toyoda A."/>
            <person name="Takaki Y."/>
            <person name="Nishi S."/>
            <person name="Hori S."/>
            <person name="Arai W."/>
            <person name="Tsubouchi T."/>
            <person name="Morono Y."/>
            <person name="Uchiyama I."/>
            <person name="Ito T."/>
            <person name="Fujiyama A."/>
            <person name="Inagaki F."/>
            <person name="Takami H."/>
        </authorList>
    </citation>
    <scope>NUCLEOTIDE SEQUENCE</scope>
    <source>
        <strain evidence="2">Expedition CK06-06</strain>
    </source>
</reference>
<gene>
    <name evidence="2" type="ORF">S03H2_15803</name>
</gene>
<proteinExistence type="predicted"/>
<evidence type="ECO:0000256" key="1">
    <source>
        <dbReference type="SAM" id="Phobius"/>
    </source>
</evidence>
<organism evidence="2">
    <name type="scientific">marine sediment metagenome</name>
    <dbReference type="NCBI Taxonomy" id="412755"/>
    <lineage>
        <taxon>unclassified sequences</taxon>
        <taxon>metagenomes</taxon>
        <taxon>ecological metagenomes</taxon>
    </lineage>
</organism>
<feature type="transmembrane region" description="Helical" evidence="1">
    <location>
        <begin position="50"/>
        <end position="74"/>
    </location>
</feature>
<name>X1ERK8_9ZZZZ</name>
<sequence length="182" mass="20230">MKDSIRIATTLLIVIGGGVGSMMLGHLGFVDSKDLIWVYKRSPRGIKGLVYSYLYAMLILNIFIAASITIVFSMFANLDIINAVIFFVEFLIFLQIAMYQAMGIECLSPAFGEKDSNMKGNAMVSMLLLQPLIFIPVIILIFVDIDSLSLGMLISHGIIFLYNLATSIPLLYFGMKKLNKIE</sequence>